<evidence type="ECO:0000313" key="2">
    <source>
        <dbReference type="Proteomes" id="UP000198211"/>
    </source>
</evidence>
<dbReference type="AlphaFoldDB" id="A0A225WXS8"/>
<proteinExistence type="predicted"/>
<organism evidence="1 2">
    <name type="scientific">Phytophthora megakarya</name>
    <dbReference type="NCBI Taxonomy" id="4795"/>
    <lineage>
        <taxon>Eukaryota</taxon>
        <taxon>Sar</taxon>
        <taxon>Stramenopiles</taxon>
        <taxon>Oomycota</taxon>
        <taxon>Peronosporomycetes</taxon>
        <taxon>Peronosporales</taxon>
        <taxon>Peronosporaceae</taxon>
        <taxon>Phytophthora</taxon>
    </lineage>
</organism>
<gene>
    <name evidence="1" type="ORF">PHMEG_0003547</name>
</gene>
<evidence type="ECO:0000313" key="1">
    <source>
        <dbReference type="EMBL" id="OWZ21839.1"/>
    </source>
</evidence>
<dbReference type="Proteomes" id="UP000198211">
    <property type="component" value="Unassembled WGS sequence"/>
</dbReference>
<reference evidence="2" key="1">
    <citation type="submission" date="2017-03" db="EMBL/GenBank/DDBJ databases">
        <title>Phytopthora megakarya and P. palmivora, two closely related causual agents of cacao black pod achieved similar genome size and gene model numbers by different mechanisms.</title>
        <authorList>
            <person name="Ali S."/>
            <person name="Shao J."/>
            <person name="Larry D.J."/>
            <person name="Kronmiller B."/>
            <person name="Shen D."/>
            <person name="Strem M.D."/>
            <person name="Melnick R.L."/>
            <person name="Guiltinan M.J."/>
            <person name="Tyler B.M."/>
            <person name="Meinhardt L.W."/>
            <person name="Bailey B.A."/>
        </authorList>
    </citation>
    <scope>NUCLEOTIDE SEQUENCE [LARGE SCALE GENOMIC DNA]</scope>
    <source>
        <strain evidence="2">zdho120</strain>
    </source>
</reference>
<sequence length="117" mass="13234">MPSVVHARGTNIRDGFALMLWLHFIFYANSISNGPYKQFPCVDCLGGLDQLGVHCNKTSHAGVEVPDRRFEQIAACRLRPKDDVYIWTAIFRDGGRVEYKVEELAHAIRRSRDLSAA</sequence>
<keyword evidence="2" id="KW-1185">Reference proteome</keyword>
<comment type="caution">
    <text evidence="1">The sequence shown here is derived from an EMBL/GenBank/DDBJ whole genome shotgun (WGS) entry which is preliminary data.</text>
</comment>
<accession>A0A225WXS8</accession>
<protein>
    <submittedName>
        <fullName evidence="1">Uncharacterized protein</fullName>
    </submittedName>
</protein>
<dbReference type="EMBL" id="NBNE01000184">
    <property type="protein sequence ID" value="OWZ21839.1"/>
    <property type="molecule type" value="Genomic_DNA"/>
</dbReference>
<name>A0A225WXS8_9STRA</name>